<dbReference type="Gene3D" id="2.50.20.10">
    <property type="entry name" value="Lipoprotein localisation LolA/LolB/LppX"/>
    <property type="match status" value="1"/>
</dbReference>
<dbReference type="Pfam" id="PF03793">
    <property type="entry name" value="PASTA"/>
    <property type="match status" value="1"/>
</dbReference>
<protein>
    <submittedName>
        <fullName evidence="3">PASTA domain protein</fullName>
    </submittedName>
</protein>
<dbReference type="InterPro" id="IPR004564">
    <property type="entry name" value="OM_lipoprot_carrier_LolA-like"/>
</dbReference>
<reference evidence="3 4" key="1">
    <citation type="submission" date="2019-02" db="EMBL/GenBank/DDBJ databases">
        <title>Deep-cultivation of Planctomycetes and their phenomic and genomic characterization uncovers novel biology.</title>
        <authorList>
            <person name="Wiegand S."/>
            <person name="Jogler M."/>
            <person name="Boedeker C."/>
            <person name="Pinto D."/>
            <person name="Vollmers J."/>
            <person name="Rivas-Marin E."/>
            <person name="Kohn T."/>
            <person name="Peeters S.H."/>
            <person name="Heuer A."/>
            <person name="Rast P."/>
            <person name="Oberbeckmann S."/>
            <person name="Bunk B."/>
            <person name="Jeske O."/>
            <person name="Meyerdierks A."/>
            <person name="Storesund J.E."/>
            <person name="Kallscheuer N."/>
            <person name="Luecker S."/>
            <person name="Lage O.M."/>
            <person name="Pohl T."/>
            <person name="Merkel B.J."/>
            <person name="Hornburger P."/>
            <person name="Mueller R.-W."/>
            <person name="Bruemmer F."/>
            <person name="Labrenz M."/>
            <person name="Spormann A.M."/>
            <person name="Op den Camp H."/>
            <person name="Overmann J."/>
            <person name="Amann R."/>
            <person name="Jetten M.S.M."/>
            <person name="Mascher T."/>
            <person name="Medema M.H."/>
            <person name="Devos D.P."/>
            <person name="Kaster A.-K."/>
            <person name="Ovreas L."/>
            <person name="Rohde M."/>
            <person name="Galperin M.Y."/>
            <person name="Jogler C."/>
        </authorList>
    </citation>
    <scope>NUCLEOTIDE SEQUENCE [LARGE SCALE GENOMIC DNA]</scope>
    <source>
        <strain evidence="3 4">Pan161</strain>
    </source>
</reference>
<dbReference type="RefSeq" id="WP_145231501.1">
    <property type="nucleotide sequence ID" value="NZ_CP036343.1"/>
</dbReference>
<dbReference type="InterPro" id="IPR005543">
    <property type="entry name" value="PASTA_dom"/>
</dbReference>
<evidence type="ECO:0000259" key="2">
    <source>
        <dbReference type="PROSITE" id="PS51178"/>
    </source>
</evidence>
<name>A0A517VKI8_9PLAN</name>
<feature type="domain" description="PASTA" evidence="2">
    <location>
        <begin position="305"/>
        <end position="373"/>
    </location>
</feature>
<organism evidence="3 4">
    <name type="scientific">Gimesia algae</name>
    <dbReference type="NCBI Taxonomy" id="2527971"/>
    <lineage>
        <taxon>Bacteria</taxon>
        <taxon>Pseudomonadati</taxon>
        <taxon>Planctomycetota</taxon>
        <taxon>Planctomycetia</taxon>
        <taxon>Planctomycetales</taxon>
        <taxon>Planctomycetaceae</taxon>
        <taxon>Gimesia</taxon>
    </lineage>
</organism>
<sequence length="380" mass="42883" precursor="true">MKLKPVLLQSALVFTCCTAAGLLLCNQLSQAQGQQPAANQVPQVEQQLPAALEQILKNWENESAKIQKLEGNHLRREYDDVFQVEKKSEGKFYYEQPDKGRIDISGMKIPEGAKSDKPNDKGGFYALKPGQDERWICDGKRIFSIDENEKKYEVYPIPLERRGVNIMEGPLPFLFGMPAKVAKERYFLKLLVNTPEQIIIAAKPRRKADAANYREAKIKLDPKTYLPAAVQLIHPSGKQSTVYIFSDVVANKNRIIDRIWGTDPFTPKLAGYRLEGKVAAVPEEKKVERPVQQPIQRPVQQVPVQQATFKVPNMVGHDFQSAEALLQKMGFQTKVWPGDPADEPRLIHHVYQQVPVPGATAKKGQTVHLKLYIDPNKAKD</sequence>
<dbReference type="EMBL" id="CP036343">
    <property type="protein sequence ID" value="QDT93533.1"/>
    <property type="molecule type" value="Genomic_DNA"/>
</dbReference>
<evidence type="ECO:0000313" key="4">
    <source>
        <dbReference type="Proteomes" id="UP000316855"/>
    </source>
</evidence>
<evidence type="ECO:0000256" key="1">
    <source>
        <dbReference type="SAM" id="SignalP"/>
    </source>
</evidence>
<dbReference type="CDD" id="cd06577">
    <property type="entry name" value="PASTA_pknB"/>
    <property type="match status" value="1"/>
</dbReference>
<dbReference type="AlphaFoldDB" id="A0A517VKI8"/>
<dbReference type="OrthoDB" id="243478at2"/>
<accession>A0A517VKI8</accession>
<dbReference type="KEGG" id="gax:Pan161_52130"/>
<evidence type="ECO:0000313" key="3">
    <source>
        <dbReference type="EMBL" id="QDT93533.1"/>
    </source>
</evidence>
<dbReference type="Proteomes" id="UP000316855">
    <property type="component" value="Chromosome"/>
</dbReference>
<proteinExistence type="predicted"/>
<keyword evidence="1" id="KW-0732">Signal</keyword>
<keyword evidence="4" id="KW-1185">Reference proteome</keyword>
<dbReference type="Gene3D" id="3.30.10.20">
    <property type="match status" value="1"/>
</dbReference>
<dbReference type="PROSITE" id="PS51178">
    <property type="entry name" value="PASTA"/>
    <property type="match status" value="1"/>
</dbReference>
<feature type="signal peptide" evidence="1">
    <location>
        <begin position="1"/>
        <end position="31"/>
    </location>
</feature>
<feature type="chain" id="PRO_5021958261" evidence="1">
    <location>
        <begin position="32"/>
        <end position="380"/>
    </location>
</feature>
<gene>
    <name evidence="3" type="ORF">Pan161_52130</name>
</gene>
<dbReference type="CDD" id="cd16325">
    <property type="entry name" value="LolA"/>
    <property type="match status" value="1"/>
</dbReference>